<dbReference type="RefSeq" id="WP_216939486.1">
    <property type="nucleotide sequence ID" value="NZ_CP077062.1"/>
</dbReference>
<dbReference type="AlphaFoldDB" id="A0A975SY21"/>
<protein>
    <recommendedName>
        <fullName evidence="3">Transcriptional regulator, AbiEi antitoxin, Type IV TA system</fullName>
    </recommendedName>
</protein>
<evidence type="ECO:0000313" key="1">
    <source>
        <dbReference type="EMBL" id="QWZ07976.1"/>
    </source>
</evidence>
<dbReference type="EMBL" id="CP077062">
    <property type="protein sequence ID" value="QWZ07976.1"/>
    <property type="molecule type" value="Genomic_DNA"/>
</dbReference>
<accession>A0A975SY21</accession>
<gene>
    <name evidence="1" type="ORF">KRR39_21885</name>
</gene>
<evidence type="ECO:0008006" key="3">
    <source>
        <dbReference type="Google" id="ProtNLM"/>
    </source>
</evidence>
<name>A0A975SY21_9ACTN</name>
<organism evidence="1 2">
    <name type="scientific">Nocardioides panacis</name>
    <dbReference type="NCBI Taxonomy" id="2849501"/>
    <lineage>
        <taxon>Bacteria</taxon>
        <taxon>Bacillati</taxon>
        <taxon>Actinomycetota</taxon>
        <taxon>Actinomycetes</taxon>
        <taxon>Propionibacteriales</taxon>
        <taxon>Nocardioidaceae</taxon>
        <taxon>Nocardioides</taxon>
    </lineage>
</organism>
<dbReference type="KEGG" id="nps:KRR39_21885"/>
<keyword evidence="2" id="KW-1185">Reference proteome</keyword>
<proteinExistence type="predicted"/>
<evidence type="ECO:0000313" key="2">
    <source>
        <dbReference type="Proteomes" id="UP000683575"/>
    </source>
</evidence>
<reference evidence="1" key="1">
    <citation type="submission" date="2021-06" db="EMBL/GenBank/DDBJ databases">
        <title>Complete genome sequence of Nocardioides sp. G188.</title>
        <authorList>
            <person name="Im W.-T."/>
        </authorList>
    </citation>
    <scope>NUCLEOTIDE SEQUENCE</scope>
    <source>
        <strain evidence="1">G188</strain>
    </source>
</reference>
<sequence>MRPELRAVAARHGGVFRRSEAVACGCTEREMKTATGPGGSWVVVRRGCYAERALWERLDDEGRYALRVRAAALAQARHGVPSHGSAAVLLGMPTRPRWRELVHVTRPGVTGSRTENGVKHHLAAYGETDLATADGRRVLALARTAVDLAREHGFEDGVVACDAALRMGVSRPALAAALLPMTYWPHVTRARAAVEAADGGAQNVGESLLRLMVLELGIGRPETQYVVTEGSRRAEVDLRVGRHLFEFDGRVKYVDREHGGVADRPVTQVLWEEKRREDWLRRVHGGHGMSRVVWDELFGEARRRTLRRLREEYRHTEQRFGR</sequence>
<dbReference type="Proteomes" id="UP000683575">
    <property type="component" value="Chromosome"/>
</dbReference>